<dbReference type="Gene3D" id="1.10.10.10">
    <property type="entry name" value="Winged helix-like DNA-binding domain superfamily/Winged helix DNA-binding domain"/>
    <property type="match status" value="1"/>
</dbReference>
<dbReference type="PANTHER" id="PTHR43133:SF8">
    <property type="entry name" value="RNA POLYMERASE SIGMA FACTOR HI_1459-RELATED"/>
    <property type="match status" value="1"/>
</dbReference>
<evidence type="ECO:0000256" key="5">
    <source>
        <dbReference type="ARBA" id="ARBA00023163"/>
    </source>
</evidence>
<evidence type="ECO:0000313" key="9">
    <source>
        <dbReference type="Proteomes" id="UP000186309"/>
    </source>
</evidence>
<feature type="domain" description="RNA polymerase sigma factor 70 region 4 type 2" evidence="7">
    <location>
        <begin position="108"/>
        <end position="160"/>
    </location>
</feature>
<dbReference type="EMBL" id="CP019082">
    <property type="protein sequence ID" value="APW61976.1"/>
    <property type="molecule type" value="Genomic_DNA"/>
</dbReference>
<dbReference type="InterPro" id="IPR036388">
    <property type="entry name" value="WH-like_DNA-bd_sf"/>
</dbReference>
<evidence type="ECO:0000313" key="8">
    <source>
        <dbReference type="EMBL" id="APW61976.1"/>
    </source>
</evidence>
<dbReference type="SUPFAM" id="SSF88659">
    <property type="entry name" value="Sigma3 and sigma4 domains of RNA polymerase sigma factors"/>
    <property type="match status" value="1"/>
</dbReference>
<dbReference type="InterPro" id="IPR039425">
    <property type="entry name" value="RNA_pol_sigma-70-like"/>
</dbReference>
<sequence length="177" mass="20063">MPDWGDVLSAHDGWLRRVVATRLREPQGVDEVMQEVALAVVAQRSPLLDPGRVVGWLYRLAVRQTLLYRRKAGRRRSLVDRCATLRPAPDEAPGPSPLVWLLHDERREIVQNALRSLPPRDADLLALKYGEGWSARELAELLGVGIPAIETRLMRARRRLRAQLESLATDFKDPSHD</sequence>
<dbReference type="InterPro" id="IPR013249">
    <property type="entry name" value="RNA_pol_sigma70_r4_t2"/>
</dbReference>
<keyword evidence="3" id="KW-0731">Sigma factor</keyword>
<comment type="similarity">
    <text evidence="1">Belongs to the sigma-70 factor family. ECF subfamily.</text>
</comment>
<gene>
    <name evidence="8" type="primary">sigE_21</name>
    <name evidence="8" type="ORF">BSF38_03508</name>
</gene>
<name>A0A1U7CSV2_9BACT</name>
<accession>A0A1U7CSV2</accession>
<evidence type="ECO:0000256" key="2">
    <source>
        <dbReference type="ARBA" id="ARBA00023015"/>
    </source>
</evidence>
<evidence type="ECO:0000256" key="4">
    <source>
        <dbReference type="ARBA" id="ARBA00023125"/>
    </source>
</evidence>
<dbReference type="AlphaFoldDB" id="A0A1U7CSV2"/>
<protein>
    <submittedName>
        <fullName evidence="8">ECF RNA polymerase sigma factor SigE</fullName>
    </submittedName>
</protein>
<proteinExistence type="inferred from homology"/>
<keyword evidence="2" id="KW-0805">Transcription regulation</keyword>
<dbReference type="Pfam" id="PF04542">
    <property type="entry name" value="Sigma70_r2"/>
    <property type="match status" value="1"/>
</dbReference>
<dbReference type="InterPro" id="IPR014284">
    <property type="entry name" value="RNA_pol_sigma-70_dom"/>
</dbReference>
<evidence type="ECO:0000259" key="6">
    <source>
        <dbReference type="Pfam" id="PF04542"/>
    </source>
</evidence>
<dbReference type="SUPFAM" id="SSF88946">
    <property type="entry name" value="Sigma2 domain of RNA polymerase sigma factors"/>
    <property type="match status" value="1"/>
</dbReference>
<dbReference type="KEGG" id="pbor:BSF38_03508"/>
<keyword evidence="9" id="KW-1185">Reference proteome</keyword>
<dbReference type="NCBIfam" id="TIGR02937">
    <property type="entry name" value="sigma70-ECF"/>
    <property type="match status" value="1"/>
</dbReference>
<dbReference type="GO" id="GO:0016987">
    <property type="term" value="F:sigma factor activity"/>
    <property type="evidence" value="ECO:0007669"/>
    <property type="project" value="UniProtKB-KW"/>
</dbReference>
<dbReference type="Pfam" id="PF08281">
    <property type="entry name" value="Sigma70_r4_2"/>
    <property type="match status" value="1"/>
</dbReference>
<organism evidence="8 9">
    <name type="scientific">Paludisphaera borealis</name>
    <dbReference type="NCBI Taxonomy" id="1387353"/>
    <lineage>
        <taxon>Bacteria</taxon>
        <taxon>Pseudomonadati</taxon>
        <taxon>Planctomycetota</taxon>
        <taxon>Planctomycetia</taxon>
        <taxon>Isosphaerales</taxon>
        <taxon>Isosphaeraceae</taxon>
        <taxon>Paludisphaera</taxon>
    </lineage>
</organism>
<dbReference type="InterPro" id="IPR007627">
    <property type="entry name" value="RNA_pol_sigma70_r2"/>
</dbReference>
<dbReference type="STRING" id="1387353.BSF38_03508"/>
<evidence type="ECO:0000256" key="3">
    <source>
        <dbReference type="ARBA" id="ARBA00023082"/>
    </source>
</evidence>
<dbReference type="Proteomes" id="UP000186309">
    <property type="component" value="Chromosome"/>
</dbReference>
<dbReference type="GO" id="GO:0003677">
    <property type="term" value="F:DNA binding"/>
    <property type="evidence" value="ECO:0007669"/>
    <property type="project" value="UniProtKB-KW"/>
</dbReference>
<dbReference type="GO" id="GO:0006352">
    <property type="term" value="P:DNA-templated transcription initiation"/>
    <property type="evidence" value="ECO:0007669"/>
    <property type="project" value="InterPro"/>
</dbReference>
<evidence type="ECO:0000259" key="7">
    <source>
        <dbReference type="Pfam" id="PF08281"/>
    </source>
</evidence>
<dbReference type="InterPro" id="IPR013325">
    <property type="entry name" value="RNA_pol_sigma_r2"/>
</dbReference>
<reference evidence="9" key="1">
    <citation type="submission" date="2016-12" db="EMBL/GenBank/DDBJ databases">
        <title>Comparative genomics of four Isosphaeraceae planctomycetes: a common pool of plasmids and glycoside hydrolase genes.</title>
        <authorList>
            <person name="Ivanova A."/>
        </authorList>
    </citation>
    <scope>NUCLEOTIDE SEQUENCE [LARGE SCALE GENOMIC DNA]</scope>
    <source>
        <strain evidence="9">PX4</strain>
    </source>
</reference>
<keyword evidence="4" id="KW-0238">DNA-binding</keyword>
<feature type="domain" description="RNA polymerase sigma-70 region 2" evidence="6">
    <location>
        <begin position="10"/>
        <end position="75"/>
    </location>
</feature>
<evidence type="ECO:0000256" key="1">
    <source>
        <dbReference type="ARBA" id="ARBA00010641"/>
    </source>
</evidence>
<dbReference type="InterPro" id="IPR013324">
    <property type="entry name" value="RNA_pol_sigma_r3/r4-like"/>
</dbReference>
<dbReference type="PANTHER" id="PTHR43133">
    <property type="entry name" value="RNA POLYMERASE ECF-TYPE SIGMA FACTO"/>
    <property type="match status" value="1"/>
</dbReference>
<dbReference type="RefSeq" id="WP_237170501.1">
    <property type="nucleotide sequence ID" value="NZ_CP019082.1"/>
</dbReference>
<keyword evidence="5" id="KW-0804">Transcription</keyword>
<dbReference type="Gene3D" id="1.10.1740.10">
    <property type="match status" value="1"/>
</dbReference>